<dbReference type="CDD" id="cd00167">
    <property type="entry name" value="SANT"/>
    <property type="match status" value="1"/>
</dbReference>
<feature type="region of interest" description="Disordered" evidence="1">
    <location>
        <begin position="1"/>
        <end position="24"/>
    </location>
</feature>
<evidence type="ECO:0008006" key="4">
    <source>
        <dbReference type="Google" id="ProtNLM"/>
    </source>
</evidence>
<evidence type="ECO:0000256" key="1">
    <source>
        <dbReference type="SAM" id="MobiDB-lite"/>
    </source>
</evidence>
<proteinExistence type="predicted"/>
<dbReference type="Proteomes" id="UP000224634">
    <property type="component" value="Unassembled WGS sequence"/>
</dbReference>
<feature type="compositionally biased region" description="Basic residues" evidence="1">
    <location>
        <begin position="155"/>
        <end position="165"/>
    </location>
</feature>
<dbReference type="EMBL" id="PDNA01000169">
    <property type="protein sequence ID" value="PGH07375.1"/>
    <property type="molecule type" value="Genomic_DNA"/>
</dbReference>
<dbReference type="InterPro" id="IPR001005">
    <property type="entry name" value="SANT/Myb"/>
</dbReference>
<protein>
    <recommendedName>
        <fullName evidence="4">Myb-like domain-containing protein</fullName>
    </recommendedName>
</protein>
<comment type="caution">
    <text evidence="2">The sequence shown here is derived from an EMBL/GenBank/DDBJ whole genome shotgun (WGS) entry which is preliminary data.</text>
</comment>
<reference evidence="2 3" key="1">
    <citation type="submission" date="2017-10" db="EMBL/GenBank/DDBJ databases">
        <title>Comparative genomics in systemic dimorphic fungi from Ajellomycetaceae.</title>
        <authorList>
            <person name="Munoz J.F."/>
            <person name="Mcewen J.G."/>
            <person name="Clay O.K."/>
            <person name="Cuomo C.A."/>
        </authorList>
    </citation>
    <scope>NUCLEOTIDE SEQUENCE [LARGE SCALE GENOMIC DNA]</scope>
    <source>
        <strain evidence="2 3">UAMH7299</strain>
    </source>
</reference>
<evidence type="ECO:0000313" key="3">
    <source>
        <dbReference type="Proteomes" id="UP000224634"/>
    </source>
</evidence>
<organism evidence="2 3">
    <name type="scientific">Polytolypa hystricis (strain UAMH7299)</name>
    <dbReference type="NCBI Taxonomy" id="1447883"/>
    <lineage>
        <taxon>Eukaryota</taxon>
        <taxon>Fungi</taxon>
        <taxon>Dikarya</taxon>
        <taxon>Ascomycota</taxon>
        <taxon>Pezizomycotina</taxon>
        <taxon>Eurotiomycetes</taxon>
        <taxon>Eurotiomycetidae</taxon>
        <taxon>Onygenales</taxon>
        <taxon>Onygenales incertae sedis</taxon>
        <taxon>Polytolypa</taxon>
    </lineage>
</organism>
<dbReference type="AlphaFoldDB" id="A0A2B7XEL4"/>
<feature type="region of interest" description="Disordered" evidence="1">
    <location>
        <begin position="96"/>
        <end position="173"/>
    </location>
</feature>
<keyword evidence="3" id="KW-1185">Reference proteome</keyword>
<gene>
    <name evidence="2" type="ORF">AJ80_08016</name>
</gene>
<sequence>MNSNLLDQDWAENDTETFDGSTNPYAATPYTNVSIPTPVSLSNSVFVDPRQSPSQGRISHDVQYSAMSHPDIHHGLGITAGLDFMPPSTFSFELPPVPILQSPFQDPSPSPGDRTRRVRPRQAPGRGGPIAIAPNPAGVLQIQEQRSAVRDNQKTQRHTRRRSRRQNSPLKQEQDMALWGLRFNEQLSWKEIVQRMDERYEEKFNPSRLQMRLMRMRKRSQQWSEDDTRVLRTAHEYWETKKFEIIAQKMREFGASRSWTAGECELRWRDVECVAPRIDPDPEDPDAPPARRQRRQ</sequence>
<dbReference type="OrthoDB" id="5421421at2759"/>
<evidence type="ECO:0000313" key="2">
    <source>
        <dbReference type="EMBL" id="PGH07375.1"/>
    </source>
</evidence>
<name>A0A2B7XEL4_POLH7</name>
<accession>A0A2B7XEL4</accession>
<feature type="region of interest" description="Disordered" evidence="1">
    <location>
        <begin position="276"/>
        <end position="296"/>
    </location>
</feature>